<dbReference type="EMBL" id="JAHRIP010059807">
    <property type="protein sequence ID" value="MEQ2304663.1"/>
    <property type="molecule type" value="Genomic_DNA"/>
</dbReference>
<reference evidence="1 2" key="1">
    <citation type="submission" date="2021-06" db="EMBL/GenBank/DDBJ databases">
        <authorList>
            <person name="Palmer J.M."/>
        </authorList>
    </citation>
    <scope>NUCLEOTIDE SEQUENCE [LARGE SCALE GENOMIC DNA]</scope>
    <source>
        <strain evidence="1 2">AS_MEX2019</strain>
        <tissue evidence="1">Muscle</tissue>
    </source>
</reference>
<name>A0ABV0ZEK4_9TELE</name>
<proteinExistence type="predicted"/>
<comment type="caution">
    <text evidence="1">The sequence shown here is derived from an EMBL/GenBank/DDBJ whole genome shotgun (WGS) entry which is preliminary data.</text>
</comment>
<keyword evidence="2" id="KW-1185">Reference proteome</keyword>
<organism evidence="1 2">
    <name type="scientific">Ameca splendens</name>
    <dbReference type="NCBI Taxonomy" id="208324"/>
    <lineage>
        <taxon>Eukaryota</taxon>
        <taxon>Metazoa</taxon>
        <taxon>Chordata</taxon>
        <taxon>Craniata</taxon>
        <taxon>Vertebrata</taxon>
        <taxon>Euteleostomi</taxon>
        <taxon>Actinopterygii</taxon>
        <taxon>Neopterygii</taxon>
        <taxon>Teleostei</taxon>
        <taxon>Neoteleostei</taxon>
        <taxon>Acanthomorphata</taxon>
        <taxon>Ovalentaria</taxon>
        <taxon>Atherinomorphae</taxon>
        <taxon>Cyprinodontiformes</taxon>
        <taxon>Goodeidae</taxon>
        <taxon>Ameca</taxon>
    </lineage>
</organism>
<gene>
    <name evidence="1" type="ORF">AMECASPLE_029478</name>
</gene>
<evidence type="ECO:0000313" key="2">
    <source>
        <dbReference type="Proteomes" id="UP001469553"/>
    </source>
</evidence>
<sequence>MKLLQSADTNPVSQLSLNSWPCKSLQEYNVRFQSFSLNKNKKEATVSPSQCRDFLDCCQVFSHLEVVLSVQQILQGPVVKRCRQVHSCRLTEAEIATKGTYALMNGRLLSNMKTSGDSPETLRDVKAKKSPSSCNC</sequence>
<protein>
    <submittedName>
        <fullName evidence="1">Uncharacterized protein</fullName>
    </submittedName>
</protein>
<dbReference type="Proteomes" id="UP001469553">
    <property type="component" value="Unassembled WGS sequence"/>
</dbReference>
<evidence type="ECO:0000313" key="1">
    <source>
        <dbReference type="EMBL" id="MEQ2304663.1"/>
    </source>
</evidence>
<accession>A0ABV0ZEK4</accession>